<accession>A0A318ZUX5</accession>
<reference evidence="4 5" key="1">
    <citation type="submission" date="2016-12" db="EMBL/GenBank/DDBJ databases">
        <title>The genomes of Aspergillus section Nigri reveals drivers in fungal speciation.</title>
        <authorList>
            <consortium name="DOE Joint Genome Institute"/>
            <person name="Vesth T.C."/>
            <person name="Nybo J."/>
            <person name="Theobald S."/>
            <person name="Brandl J."/>
            <person name="Frisvad J.C."/>
            <person name="Nielsen K.F."/>
            <person name="Lyhne E.K."/>
            <person name="Kogle M.E."/>
            <person name="Kuo A."/>
            <person name="Riley R."/>
            <person name="Clum A."/>
            <person name="Nolan M."/>
            <person name="Lipzen A."/>
            <person name="Salamov A."/>
            <person name="Henrissat B."/>
            <person name="Wiebenga A."/>
            <person name="De Vries R.P."/>
            <person name="Grigoriev I.V."/>
            <person name="Mortensen U.H."/>
            <person name="Andersen M.R."/>
            <person name="Baker S.E."/>
        </authorList>
    </citation>
    <scope>NUCLEOTIDE SEQUENCE [LARGE SCALE GENOMIC DNA]</scope>
    <source>
        <strain evidence="4 5">JOP 1030-1</strain>
    </source>
</reference>
<evidence type="ECO:0000259" key="3">
    <source>
        <dbReference type="Pfam" id="PF01370"/>
    </source>
</evidence>
<comment type="similarity">
    <text evidence="2">Belongs to the NAD(P)-dependent epimerase/dehydratase family. Dihydroflavonol-4-reductase subfamily.</text>
</comment>
<dbReference type="Gene3D" id="3.40.50.720">
    <property type="entry name" value="NAD(P)-binding Rossmann-like Domain"/>
    <property type="match status" value="1"/>
</dbReference>
<gene>
    <name evidence="4" type="ORF">BP01DRAFT_343652</name>
</gene>
<dbReference type="Pfam" id="PF01370">
    <property type="entry name" value="Epimerase"/>
    <property type="match status" value="1"/>
</dbReference>
<protein>
    <submittedName>
        <fullName evidence="4">NAD(P)-binding protein</fullName>
    </submittedName>
</protein>
<dbReference type="GeneID" id="37074757"/>
<keyword evidence="5" id="KW-1185">Reference proteome</keyword>
<name>A0A318ZUX5_9EURO</name>
<dbReference type="Proteomes" id="UP000248349">
    <property type="component" value="Unassembled WGS sequence"/>
</dbReference>
<dbReference type="AlphaFoldDB" id="A0A318ZUX5"/>
<dbReference type="STRING" id="1450539.A0A318ZUX5"/>
<evidence type="ECO:0000313" key="5">
    <source>
        <dbReference type="Proteomes" id="UP000248349"/>
    </source>
</evidence>
<dbReference type="GO" id="GO:0016616">
    <property type="term" value="F:oxidoreductase activity, acting on the CH-OH group of donors, NAD or NADP as acceptor"/>
    <property type="evidence" value="ECO:0007669"/>
    <property type="project" value="TreeGrafter"/>
</dbReference>
<dbReference type="EMBL" id="KZ821240">
    <property type="protein sequence ID" value="PYH43908.1"/>
    <property type="molecule type" value="Genomic_DNA"/>
</dbReference>
<dbReference type="InterPro" id="IPR050425">
    <property type="entry name" value="NAD(P)_dehydrat-like"/>
</dbReference>
<dbReference type="OrthoDB" id="2735536at2759"/>
<evidence type="ECO:0000256" key="1">
    <source>
        <dbReference type="ARBA" id="ARBA00023002"/>
    </source>
</evidence>
<evidence type="ECO:0000256" key="2">
    <source>
        <dbReference type="ARBA" id="ARBA00023445"/>
    </source>
</evidence>
<dbReference type="PANTHER" id="PTHR10366">
    <property type="entry name" value="NAD DEPENDENT EPIMERASE/DEHYDRATASE"/>
    <property type="match status" value="1"/>
</dbReference>
<proteinExistence type="inferred from homology"/>
<feature type="domain" description="NAD-dependent epimerase/dehydratase" evidence="3">
    <location>
        <begin position="5"/>
        <end position="245"/>
    </location>
</feature>
<keyword evidence="1" id="KW-0560">Oxidoreductase</keyword>
<evidence type="ECO:0000313" key="4">
    <source>
        <dbReference type="EMBL" id="PYH43908.1"/>
    </source>
</evidence>
<dbReference type="SUPFAM" id="SSF51735">
    <property type="entry name" value="NAD(P)-binding Rossmann-fold domains"/>
    <property type="match status" value="1"/>
</dbReference>
<dbReference type="RefSeq" id="XP_025429890.1">
    <property type="nucleotide sequence ID" value="XM_025573529.1"/>
</dbReference>
<dbReference type="InterPro" id="IPR001509">
    <property type="entry name" value="Epimerase_deHydtase"/>
</dbReference>
<dbReference type="InterPro" id="IPR036291">
    <property type="entry name" value="NAD(P)-bd_dom_sf"/>
</dbReference>
<organism evidence="4 5">
    <name type="scientific">Aspergillus saccharolyticus JOP 1030-1</name>
    <dbReference type="NCBI Taxonomy" id="1450539"/>
    <lineage>
        <taxon>Eukaryota</taxon>
        <taxon>Fungi</taxon>
        <taxon>Dikarya</taxon>
        <taxon>Ascomycota</taxon>
        <taxon>Pezizomycotina</taxon>
        <taxon>Eurotiomycetes</taxon>
        <taxon>Eurotiomycetidae</taxon>
        <taxon>Eurotiales</taxon>
        <taxon>Aspergillaceae</taxon>
        <taxon>Aspergillus</taxon>
        <taxon>Aspergillus subgen. Circumdati</taxon>
    </lineage>
</organism>
<sequence>MPTSLVTGGTGFIALHVVKILLDNGHAVHTTVRSLRNVAKCQPLFDLQSQYPGRLSLFEADLLHEGSFGPAMQVCDTVYHIASPFLVPQQIKNGRKECVEPALQGTRNVLESVEKCPSVKRVVLTSSIAAMYGDCSEIPRTQNGALTETYWNNTSSETNNPYHYAKVVAEREAWRLHDAQSRWELVVLNPGLTLGPPLTGASTSGSLFMIENIFSGANKMGCPELYYPIVDVRDVAEAHVRAGSQSFSPAPSSGSGPRCRYLLTAGDRTLSLLEMADILRPSHRDPRLLPTRNLPRLMVYIAGPFIGVSRHWIAHNLGVRFRVDNRRSVKELGVVYRPVEQTLKDQYEAWLRLKHGE</sequence>
<dbReference type="PANTHER" id="PTHR10366:SF564">
    <property type="entry name" value="STEROL-4-ALPHA-CARBOXYLATE 3-DEHYDROGENASE, DECARBOXYLATING"/>
    <property type="match status" value="1"/>
</dbReference>